<organism evidence="2 3">
    <name type="scientific">Furculomyces boomerangus</name>
    <dbReference type="NCBI Taxonomy" id="61424"/>
    <lineage>
        <taxon>Eukaryota</taxon>
        <taxon>Fungi</taxon>
        <taxon>Fungi incertae sedis</taxon>
        <taxon>Zoopagomycota</taxon>
        <taxon>Kickxellomycotina</taxon>
        <taxon>Harpellomycetes</taxon>
        <taxon>Harpellales</taxon>
        <taxon>Harpellaceae</taxon>
        <taxon>Furculomyces</taxon>
    </lineage>
</organism>
<comment type="caution">
    <text evidence="2">The sequence shown here is derived from an EMBL/GenBank/DDBJ whole genome shotgun (WGS) entry which is preliminary data.</text>
</comment>
<dbReference type="AlphaFoldDB" id="A0A2T9YQF2"/>
<evidence type="ECO:0000313" key="3">
    <source>
        <dbReference type="Proteomes" id="UP000245699"/>
    </source>
</evidence>
<feature type="compositionally biased region" description="Low complexity" evidence="1">
    <location>
        <begin position="33"/>
        <end position="42"/>
    </location>
</feature>
<name>A0A2T9YQF2_9FUNG</name>
<protein>
    <submittedName>
        <fullName evidence="2">Uncharacterized protein</fullName>
    </submittedName>
</protein>
<sequence length="95" mass="10271">MSSNLTLLNTFPFFTRIQTPKTNQNTTSKNAKKINIVKAINAGNPRGQSKEEPGLGSSSHSKSASLNPEVSNPPQMEPNARSCTIVNEVPQVSNF</sequence>
<accession>A0A2T9YQF2</accession>
<proteinExistence type="predicted"/>
<dbReference type="Proteomes" id="UP000245699">
    <property type="component" value="Unassembled WGS sequence"/>
</dbReference>
<feature type="compositionally biased region" description="Polar residues" evidence="1">
    <location>
        <begin position="81"/>
        <end position="95"/>
    </location>
</feature>
<evidence type="ECO:0000313" key="2">
    <source>
        <dbReference type="EMBL" id="PVU94484.1"/>
    </source>
</evidence>
<feature type="region of interest" description="Disordered" evidence="1">
    <location>
        <begin position="17"/>
        <end position="95"/>
    </location>
</feature>
<keyword evidence="3" id="KW-1185">Reference proteome</keyword>
<dbReference type="EMBL" id="MBFT01000245">
    <property type="protein sequence ID" value="PVU94484.1"/>
    <property type="molecule type" value="Genomic_DNA"/>
</dbReference>
<reference evidence="2 3" key="1">
    <citation type="journal article" date="2018" name="MBio">
        <title>Comparative Genomics Reveals the Core Gene Toolbox for the Fungus-Insect Symbiosis.</title>
        <authorList>
            <person name="Wang Y."/>
            <person name="Stata M."/>
            <person name="Wang W."/>
            <person name="Stajich J.E."/>
            <person name="White M.M."/>
            <person name="Moncalvo J.M."/>
        </authorList>
    </citation>
    <scope>NUCLEOTIDE SEQUENCE [LARGE SCALE GENOMIC DNA]</scope>
    <source>
        <strain evidence="2 3">AUS-77-4</strain>
    </source>
</reference>
<gene>
    <name evidence="2" type="ORF">BB559_003002</name>
</gene>
<evidence type="ECO:0000256" key="1">
    <source>
        <dbReference type="SAM" id="MobiDB-lite"/>
    </source>
</evidence>
<feature type="compositionally biased region" description="Polar residues" evidence="1">
    <location>
        <begin position="17"/>
        <end position="28"/>
    </location>
</feature>